<dbReference type="InterPro" id="IPR020046">
    <property type="entry name" value="5-3_exonucl_a-hlix_arch_N"/>
</dbReference>
<dbReference type="SMART" id="SM00475">
    <property type="entry name" value="53EXOc"/>
    <property type="match status" value="1"/>
</dbReference>
<dbReference type="InterPro" id="IPR001098">
    <property type="entry name" value="DNA-dir_DNA_pol_A_palm_dom"/>
</dbReference>
<dbReference type="Proteomes" id="UP001211015">
    <property type="component" value="Unassembled WGS sequence"/>
</dbReference>
<evidence type="ECO:0000259" key="15">
    <source>
        <dbReference type="SMART" id="SM00482"/>
    </source>
</evidence>
<evidence type="ECO:0000256" key="5">
    <source>
        <dbReference type="ARBA" id="ARBA00022695"/>
    </source>
</evidence>
<evidence type="ECO:0000313" key="16">
    <source>
        <dbReference type="EMBL" id="MDB8744307.1"/>
    </source>
</evidence>
<keyword evidence="6 13" id="KW-0235">DNA replication</keyword>
<feature type="domain" description="5'-3' exonuclease" evidence="14">
    <location>
        <begin position="1"/>
        <end position="259"/>
    </location>
</feature>
<keyword evidence="13" id="KW-0540">Nuclease</keyword>
<keyword evidence="13" id="KW-0269">Exonuclease</keyword>
<dbReference type="RefSeq" id="WP_195387991.1">
    <property type="nucleotide sequence ID" value="NZ_JADNGL010000003.1"/>
</dbReference>
<dbReference type="PANTHER" id="PTHR10133:SF27">
    <property type="entry name" value="DNA POLYMERASE NU"/>
    <property type="match status" value="1"/>
</dbReference>
<name>A0AAW6EBI9_9FIRM</name>
<dbReference type="InterPro" id="IPR002298">
    <property type="entry name" value="DNA_polymerase_A"/>
</dbReference>
<dbReference type="PRINTS" id="PR00868">
    <property type="entry name" value="DNAPOLI"/>
</dbReference>
<dbReference type="FunFam" id="1.10.150.20:FF:000003">
    <property type="entry name" value="DNA polymerase I"/>
    <property type="match status" value="1"/>
</dbReference>
<comment type="similarity">
    <text evidence="1 13">Belongs to the DNA polymerase type-A family.</text>
</comment>
<dbReference type="CDD" id="cd08637">
    <property type="entry name" value="DNA_pol_A_pol_I_C"/>
    <property type="match status" value="1"/>
</dbReference>
<evidence type="ECO:0000256" key="11">
    <source>
        <dbReference type="ARBA" id="ARBA00049244"/>
    </source>
</evidence>
<organism evidence="16 17">
    <name type="scientific">Ruminococcus bicirculans</name>
    <name type="common">ex Wegman et al. 2014</name>
    <dbReference type="NCBI Taxonomy" id="1160721"/>
    <lineage>
        <taxon>Bacteria</taxon>
        <taxon>Bacillati</taxon>
        <taxon>Bacillota</taxon>
        <taxon>Clostridia</taxon>
        <taxon>Eubacteriales</taxon>
        <taxon>Oscillospiraceae</taxon>
        <taxon>Ruminococcus</taxon>
    </lineage>
</organism>
<dbReference type="Gene3D" id="3.30.70.370">
    <property type="match status" value="1"/>
</dbReference>
<dbReference type="InterPro" id="IPR036397">
    <property type="entry name" value="RNaseH_sf"/>
</dbReference>
<keyword evidence="5 13" id="KW-0548">Nucleotidyltransferase</keyword>
<dbReference type="GO" id="GO:0006261">
    <property type="term" value="P:DNA-templated DNA replication"/>
    <property type="evidence" value="ECO:0007669"/>
    <property type="project" value="UniProtKB-UniRule"/>
</dbReference>
<evidence type="ECO:0000256" key="1">
    <source>
        <dbReference type="ARBA" id="ARBA00007705"/>
    </source>
</evidence>
<protein>
    <recommendedName>
        <fullName evidence="3 12">DNA polymerase I</fullName>
        <ecNumber evidence="2 12">2.7.7.7</ecNumber>
    </recommendedName>
</protein>
<dbReference type="InterPro" id="IPR029060">
    <property type="entry name" value="PIN-like_dom_sf"/>
</dbReference>
<evidence type="ECO:0000256" key="12">
    <source>
        <dbReference type="NCBIfam" id="TIGR00593"/>
    </source>
</evidence>
<dbReference type="Pfam" id="PF02739">
    <property type="entry name" value="5_3_exonuc_N"/>
    <property type="match status" value="1"/>
</dbReference>
<dbReference type="InterPro" id="IPR019760">
    <property type="entry name" value="DNA-dir_DNA_pol_A_CS"/>
</dbReference>
<evidence type="ECO:0000256" key="10">
    <source>
        <dbReference type="ARBA" id="ARBA00023204"/>
    </source>
</evidence>
<evidence type="ECO:0000256" key="6">
    <source>
        <dbReference type="ARBA" id="ARBA00022705"/>
    </source>
</evidence>
<dbReference type="SMART" id="SM00482">
    <property type="entry name" value="POLAc"/>
    <property type="match status" value="1"/>
</dbReference>
<dbReference type="SUPFAM" id="SSF47807">
    <property type="entry name" value="5' to 3' exonuclease, C-terminal subdomain"/>
    <property type="match status" value="1"/>
</dbReference>
<comment type="subunit">
    <text evidence="13">Single-chain monomer with multiple functions.</text>
</comment>
<dbReference type="InterPro" id="IPR036279">
    <property type="entry name" value="5-3_exonuclease_C_sf"/>
</dbReference>
<evidence type="ECO:0000256" key="13">
    <source>
        <dbReference type="RuleBase" id="RU004460"/>
    </source>
</evidence>
<reference evidence="16" key="1">
    <citation type="submission" date="2023-01" db="EMBL/GenBank/DDBJ databases">
        <title>Human gut microbiome strain richness.</title>
        <authorList>
            <person name="Chen-Liaw A."/>
        </authorList>
    </citation>
    <scope>NUCLEOTIDE SEQUENCE</scope>
    <source>
        <strain evidence="16">1001275st1_F4_1001275B_160808</strain>
    </source>
</reference>
<dbReference type="InterPro" id="IPR020045">
    <property type="entry name" value="DNA_polI_H3TH"/>
</dbReference>
<accession>A0AAW6EBI9</accession>
<evidence type="ECO:0000259" key="14">
    <source>
        <dbReference type="SMART" id="SM00475"/>
    </source>
</evidence>
<dbReference type="InterPro" id="IPR043502">
    <property type="entry name" value="DNA/RNA_pol_sf"/>
</dbReference>
<dbReference type="Gene3D" id="1.20.1060.10">
    <property type="entry name" value="Taq DNA Polymerase, Chain T, domain 4"/>
    <property type="match status" value="1"/>
</dbReference>
<dbReference type="PANTHER" id="PTHR10133">
    <property type="entry name" value="DNA POLYMERASE I"/>
    <property type="match status" value="1"/>
</dbReference>
<dbReference type="SMART" id="SM00279">
    <property type="entry name" value="HhH2"/>
    <property type="match status" value="1"/>
</dbReference>
<dbReference type="GO" id="GO:0003887">
    <property type="term" value="F:DNA-directed DNA polymerase activity"/>
    <property type="evidence" value="ECO:0007669"/>
    <property type="project" value="UniProtKB-UniRule"/>
</dbReference>
<dbReference type="Gene3D" id="1.10.150.20">
    <property type="entry name" value="5' to 3' exonuclease, C-terminal subdomain"/>
    <property type="match status" value="2"/>
</dbReference>
<evidence type="ECO:0000256" key="8">
    <source>
        <dbReference type="ARBA" id="ARBA00022932"/>
    </source>
</evidence>
<evidence type="ECO:0000256" key="7">
    <source>
        <dbReference type="ARBA" id="ARBA00022763"/>
    </source>
</evidence>
<keyword evidence="9 13" id="KW-0238">DNA-binding</keyword>
<dbReference type="GO" id="GO:0003677">
    <property type="term" value="F:DNA binding"/>
    <property type="evidence" value="ECO:0007669"/>
    <property type="project" value="UniProtKB-UniRule"/>
</dbReference>
<dbReference type="CDD" id="cd09859">
    <property type="entry name" value="PIN_53EXO"/>
    <property type="match status" value="1"/>
</dbReference>
<dbReference type="Gene3D" id="3.40.50.1010">
    <property type="entry name" value="5'-nuclease"/>
    <property type="match status" value="1"/>
</dbReference>
<dbReference type="NCBIfam" id="TIGR00593">
    <property type="entry name" value="pola"/>
    <property type="match status" value="1"/>
</dbReference>
<dbReference type="FunFam" id="1.10.150.20:FF:000002">
    <property type="entry name" value="DNA polymerase I"/>
    <property type="match status" value="1"/>
</dbReference>
<dbReference type="CDD" id="cd09898">
    <property type="entry name" value="H3TH_53EXO"/>
    <property type="match status" value="1"/>
</dbReference>
<dbReference type="AlphaFoldDB" id="A0AAW6EBI9"/>
<keyword evidence="10 13" id="KW-0234">DNA repair</keyword>
<dbReference type="Gene3D" id="3.30.420.10">
    <property type="entry name" value="Ribonuclease H-like superfamily/Ribonuclease H"/>
    <property type="match status" value="1"/>
</dbReference>
<dbReference type="SUPFAM" id="SSF56672">
    <property type="entry name" value="DNA/RNA polymerases"/>
    <property type="match status" value="1"/>
</dbReference>
<feature type="domain" description="DNA-directed DNA polymerase family A palm" evidence="15">
    <location>
        <begin position="608"/>
        <end position="814"/>
    </location>
</feature>
<comment type="caution">
    <text evidence="16">The sequence shown here is derived from an EMBL/GenBank/DDBJ whole genome shotgun (WGS) entry which is preliminary data.</text>
</comment>
<proteinExistence type="inferred from homology"/>
<sequence length="851" mass="94707">MKLLAIDGNSIMNRAFYGIKLLSNSKGQFTNALTGFMNIYLKEIGEVKPDCVAVAFDLKAPTFRHKANAAYKANRKGMPEELAQQMPVIKELLGDLGIKIVQCEGYEADDILGTLSKAAADSGNECYILTGDRDSFQLVSDRVTVRLATTKETKIYTPDRIMEEYGVTPRQMIEVKALMGDTSDNISGVKGIGEKTALSLIKQEGDVKTLYEHLADIKLTPSVRTKLENGHQDAIDSRFLAEICLEAPVDKATEFYKLGEVDTEKTKALLADLEMMRLIDRLGLSGKAVECADSAVQESKLKLSDLPKFEVKPLDESVISVLGKDKTTYFIFADNKLSILCNDVIYTTEDNAIITAFMGTACEKITFEGKTAHKFAFSNGTHLENLTFCCDLAGYLLNSQSSEYTAENLCLSYKCLYRSDMGEYADLSSLPALSENLKKQLEMTEMTKLFDDIEMPLCEVLASMEFYGVKADAEGIKAFGEDLKIKIDELTSQIYMYAGKEFNIASTKQLGEVLFEDLGLPAKKKTKSGYSTNADVLESLMDKHPIVPLIVEYRTLTKLNSTYVDGLLKLIHPDGRVHSVFKQTETRTGRISSTEPNMQNIPVRKEIGRNMRKFFVAEDGYTLLDADYSQIELRVLASVCGDKNMQEAFSEGRDIHTSTAAQVFDIPEDFVTPEMRSAAKAVNFGIIYGIGAFSLSKDIGVTVAEAKRYIKNYLDNFPKVSEFMDKTVDDGIKNGYVTTLFGRRRYIPELSASNKVLQAFGKRAAMNAPIQGAAADIIKIAMVRVYKKLREEDLDARLILQVHDELIIEAAEKDKDRAEKILKDEMENAVKLAVPMTVDVNSGRSWYEAKD</sequence>
<dbReference type="InterPro" id="IPR018320">
    <property type="entry name" value="DNA_polymerase_1"/>
</dbReference>
<dbReference type="InterPro" id="IPR008918">
    <property type="entry name" value="HhH2"/>
</dbReference>
<keyword evidence="4 13" id="KW-0808">Transferase</keyword>
<dbReference type="NCBIfam" id="NF004397">
    <property type="entry name" value="PRK05755.1"/>
    <property type="match status" value="1"/>
</dbReference>
<dbReference type="Pfam" id="PF00476">
    <property type="entry name" value="DNA_pol_A"/>
    <property type="match status" value="1"/>
</dbReference>
<dbReference type="EMBL" id="JAQMLV010000004">
    <property type="protein sequence ID" value="MDB8744307.1"/>
    <property type="molecule type" value="Genomic_DNA"/>
</dbReference>
<evidence type="ECO:0000256" key="3">
    <source>
        <dbReference type="ARBA" id="ARBA00020311"/>
    </source>
</evidence>
<evidence type="ECO:0000256" key="2">
    <source>
        <dbReference type="ARBA" id="ARBA00012417"/>
    </source>
</evidence>
<comment type="catalytic activity">
    <reaction evidence="11 13">
        <text>DNA(n) + a 2'-deoxyribonucleoside 5'-triphosphate = DNA(n+1) + diphosphate</text>
        <dbReference type="Rhea" id="RHEA:22508"/>
        <dbReference type="Rhea" id="RHEA-COMP:17339"/>
        <dbReference type="Rhea" id="RHEA-COMP:17340"/>
        <dbReference type="ChEBI" id="CHEBI:33019"/>
        <dbReference type="ChEBI" id="CHEBI:61560"/>
        <dbReference type="ChEBI" id="CHEBI:173112"/>
        <dbReference type="EC" id="2.7.7.7"/>
    </reaction>
</comment>
<evidence type="ECO:0000256" key="4">
    <source>
        <dbReference type="ARBA" id="ARBA00022679"/>
    </source>
</evidence>
<dbReference type="EC" id="2.7.7.7" evidence="2 12"/>
<dbReference type="SUPFAM" id="SSF88723">
    <property type="entry name" value="PIN domain-like"/>
    <property type="match status" value="1"/>
</dbReference>
<dbReference type="PROSITE" id="PS00447">
    <property type="entry name" value="DNA_POLYMERASE_A"/>
    <property type="match status" value="1"/>
</dbReference>
<keyword evidence="13" id="KW-0378">Hydrolase</keyword>
<dbReference type="InterPro" id="IPR002421">
    <property type="entry name" value="5-3_exonuclease"/>
</dbReference>
<dbReference type="GO" id="GO:0006302">
    <property type="term" value="P:double-strand break repair"/>
    <property type="evidence" value="ECO:0007669"/>
    <property type="project" value="TreeGrafter"/>
</dbReference>
<dbReference type="GO" id="GO:0008409">
    <property type="term" value="F:5'-3' exonuclease activity"/>
    <property type="evidence" value="ECO:0007669"/>
    <property type="project" value="UniProtKB-UniRule"/>
</dbReference>
<evidence type="ECO:0000313" key="17">
    <source>
        <dbReference type="Proteomes" id="UP001211015"/>
    </source>
</evidence>
<gene>
    <name evidence="13 16" type="primary">polA</name>
    <name evidence="16" type="ORF">PNU62_04680</name>
</gene>
<keyword evidence="8 13" id="KW-0239">DNA-directed DNA polymerase</keyword>
<keyword evidence="7 13" id="KW-0227">DNA damage</keyword>
<dbReference type="FunFam" id="1.20.1060.10:FF:000001">
    <property type="entry name" value="DNA polymerase I"/>
    <property type="match status" value="1"/>
</dbReference>
<comment type="function">
    <text evidence="13">In addition to polymerase activity, this DNA polymerase exhibits 5'-3' exonuclease activity.</text>
</comment>
<dbReference type="Pfam" id="PF01367">
    <property type="entry name" value="5_3_exonuc"/>
    <property type="match status" value="1"/>
</dbReference>
<evidence type="ECO:0000256" key="9">
    <source>
        <dbReference type="ARBA" id="ARBA00023125"/>
    </source>
</evidence>